<dbReference type="CDD" id="cd05246">
    <property type="entry name" value="dTDP_GD_SDR_e"/>
    <property type="match status" value="1"/>
</dbReference>
<evidence type="ECO:0000256" key="2">
    <source>
        <dbReference type="ARBA" id="ARBA00023027"/>
    </source>
</evidence>
<keyword evidence="6" id="KW-1185">Reference proteome</keyword>
<dbReference type="FunFam" id="3.40.50.720:FF:000304">
    <property type="entry name" value="UDP-glucose 4,6-dehydratase"/>
    <property type="match status" value="1"/>
</dbReference>
<sequence>MSAVESPEPAPNGFKRRRNSTVLNPRSYVTAELWKQAPILKGTTKFEPLRDAKNILVTGGAGFIACWFVRHLSFTYPDHYNVISFDKLDYCATLNNTRILDGRPNFTFEQGDITSPSDVKRCLRKHDIDTIFHFAAQSHVDLSFGNSYQFTNTNVYGTHVLLERAREHGVTRFIHISTDEVYGDVPKGHADLAETSILAPTNPYSASKAAAEMMVSAYRNSFKLPLITVRSNNVYGPHQFPEKIIPKFIMLLQRKSQLLLHGDGSPTRRYVYAGDIVDALDTIFHKGTIGQIYNIASKDEISNMDICHRLLDIFGLAHDTLEESRRWVLHTEDRPFNDQRYATDGSKLAALGWEPKTTFDDGLKLTVDWYQLLTSFPVVEGTEIWTKEEHEDLPSSDEEVGGEHDGTMWTKRALDHLEEVGRTL</sequence>
<dbReference type="InterPro" id="IPR036291">
    <property type="entry name" value="NAD(P)-bd_dom_sf"/>
</dbReference>
<proteinExistence type="predicted"/>
<dbReference type="GO" id="GO:0008460">
    <property type="term" value="F:dTDP-glucose 4,6-dehydratase activity"/>
    <property type="evidence" value="ECO:0007669"/>
    <property type="project" value="InterPro"/>
</dbReference>
<reference evidence="5" key="1">
    <citation type="journal article" date="2020" name="Stud. Mycol.">
        <title>101 Dothideomycetes genomes: a test case for predicting lifestyles and emergence of pathogens.</title>
        <authorList>
            <person name="Haridas S."/>
            <person name="Albert R."/>
            <person name="Binder M."/>
            <person name="Bloem J."/>
            <person name="Labutti K."/>
            <person name="Salamov A."/>
            <person name="Andreopoulos B."/>
            <person name="Baker S."/>
            <person name="Barry K."/>
            <person name="Bills G."/>
            <person name="Bluhm B."/>
            <person name="Cannon C."/>
            <person name="Castanera R."/>
            <person name="Culley D."/>
            <person name="Daum C."/>
            <person name="Ezra D."/>
            <person name="Gonzalez J."/>
            <person name="Henrissat B."/>
            <person name="Kuo A."/>
            <person name="Liang C."/>
            <person name="Lipzen A."/>
            <person name="Lutzoni F."/>
            <person name="Magnuson J."/>
            <person name="Mondo S."/>
            <person name="Nolan M."/>
            <person name="Ohm R."/>
            <person name="Pangilinan J."/>
            <person name="Park H.-J."/>
            <person name="Ramirez L."/>
            <person name="Alfaro M."/>
            <person name="Sun H."/>
            <person name="Tritt A."/>
            <person name="Yoshinaga Y."/>
            <person name="Zwiers L.-H."/>
            <person name="Turgeon B."/>
            <person name="Goodwin S."/>
            <person name="Spatafora J."/>
            <person name="Crous P."/>
            <person name="Grigoriev I."/>
        </authorList>
    </citation>
    <scope>NUCLEOTIDE SEQUENCE</scope>
    <source>
        <strain evidence="5">CBS 125425</strain>
    </source>
</reference>
<dbReference type="Proteomes" id="UP000799444">
    <property type="component" value="Unassembled WGS sequence"/>
</dbReference>
<dbReference type="GO" id="GO:0009225">
    <property type="term" value="P:nucleotide-sugar metabolic process"/>
    <property type="evidence" value="ECO:0007669"/>
    <property type="project" value="InterPro"/>
</dbReference>
<gene>
    <name evidence="5" type="ORF">EJ04DRAFT_495599</name>
</gene>
<dbReference type="InterPro" id="IPR005888">
    <property type="entry name" value="dTDP_Gluc_deHydtase"/>
</dbReference>
<evidence type="ECO:0000313" key="6">
    <source>
        <dbReference type="Proteomes" id="UP000799444"/>
    </source>
</evidence>
<evidence type="ECO:0000256" key="1">
    <source>
        <dbReference type="ARBA" id="ARBA00001911"/>
    </source>
</evidence>
<dbReference type="PANTHER" id="PTHR43000">
    <property type="entry name" value="DTDP-D-GLUCOSE 4,6-DEHYDRATASE-RELATED"/>
    <property type="match status" value="1"/>
</dbReference>
<dbReference type="EMBL" id="ML996164">
    <property type="protein sequence ID" value="KAF2733259.1"/>
    <property type="molecule type" value="Genomic_DNA"/>
</dbReference>
<dbReference type="Pfam" id="PF16363">
    <property type="entry name" value="GDP_Man_Dehyd"/>
    <property type="match status" value="1"/>
</dbReference>
<evidence type="ECO:0000256" key="3">
    <source>
        <dbReference type="ARBA" id="ARBA00023239"/>
    </source>
</evidence>
<feature type="domain" description="NAD(P)-binding" evidence="4">
    <location>
        <begin position="56"/>
        <end position="364"/>
    </location>
</feature>
<protein>
    <submittedName>
        <fullName evidence="5">dTDP-D-glucose 4,6-dehydratase</fullName>
    </submittedName>
</protein>
<dbReference type="SUPFAM" id="SSF51735">
    <property type="entry name" value="NAD(P)-binding Rossmann-fold domains"/>
    <property type="match status" value="1"/>
</dbReference>
<name>A0A9P4V0A3_9PLEO</name>
<dbReference type="OrthoDB" id="331544at2759"/>
<dbReference type="Gene3D" id="3.90.25.10">
    <property type="entry name" value="UDP-galactose 4-epimerase, domain 1"/>
    <property type="match status" value="1"/>
</dbReference>
<dbReference type="Gene3D" id="3.40.50.720">
    <property type="entry name" value="NAD(P)-binding Rossmann-like Domain"/>
    <property type="match status" value="1"/>
</dbReference>
<organism evidence="5 6">
    <name type="scientific">Polyplosphaeria fusca</name>
    <dbReference type="NCBI Taxonomy" id="682080"/>
    <lineage>
        <taxon>Eukaryota</taxon>
        <taxon>Fungi</taxon>
        <taxon>Dikarya</taxon>
        <taxon>Ascomycota</taxon>
        <taxon>Pezizomycotina</taxon>
        <taxon>Dothideomycetes</taxon>
        <taxon>Pleosporomycetidae</taxon>
        <taxon>Pleosporales</taxon>
        <taxon>Tetraplosphaeriaceae</taxon>
        <taxon>Polyplosphaeria</taxon>
    </lineage>
</organism>
<evidence type="ECO:0000259" key="4">
    <source>
        <dbReference type="Pfam" id="PF16363"/>
    </source>
</evidence>
<keyword evidence="2" id="KW-0520">NAD</keyword>
<comment type="cofactor">
    <cofactor evidence="1">
        <name>NAD(+)</name>
        <dbReference type="ChEBI" id="CHEBI:57540"/>
    </cofactor>
</comment>
<dbReference type="AlphaFoldDB" id="A0A9P4V0A3"/>
<accession>A0A9P4V0A3</accession>
<comment type="caution">
    <text evidence="5">The sequence shown here is derived from an EMBL/GenBank/DDBJ whole genome shotgun (WGS) entry which is preliminary data.</text>
</comment>
<dbReference type="InterPro" id="IPR016040">
    <property type="entry name" value="NAD(P)-bd_dom"/>
</dbReference>
<evidence type="ECO:0000313" key="5">
    <source>
        <dbReference type="EMBL" id="KAF2733259.1"/>
    </source>
</evidence>
<keyword evidence="3" id="KW-0456">Lyase</keyword>